<reference evidence="3" key="1">
    <citation type="submission" date="2023-02" db="EMBL/GenBank/DDBJ databases">
        <title>Colletotrichum kahawae CIFC_Que2 genome sequencing and assembly.</title>
        <authorList>
            <person name="Baroncelli R."/>
        </authorList>
    </citation>
    <scope>NUCLEOTIDE SEQUENCE</scope>
    <source>
        <strain evidence="3">CIFC_Que2</strain>
    </source>
</reference>
<dbReference type="PANTHER" id="PTHR13182:SF8">
    <property type="entry name" value="CYTOPLASMIC 60S SUBUNIT BIOGENESIS FACTOR ZNF622"/>
    <property type="match status" value="1"/>
</dbReference>
<dbReference type="InterPro" id="IPR040025">
    <property type="entry name" value="Znf622/Rei1/Reh1"/>
</dbReference>
<feature type="region of interest" description="Disordered" evidence="1">
    <location>
        <begin position="234"/>
        <end position="295"/>
    </location>
</feature>
<keyword evidence="4" id="KW-1185">Reference proteome</keyword>
<dbReference type="Proteomes" id="UP001281614">
    <property type="component" value="Unassembled WGS sequence"/>
</dbReference>
<accession>A0AAE0DGL2</accession>
<dbReference type="Pfam" id="PF12756">
    <property type="entry name" value="zf-C2H2_2"/>
    <property type="match status" value="1"/>
</dbReference>
<feature type="domain" description="ZN622/Rei1/Reh1 zinc finger C2H2-type" evidence="2">
    <location>
        <begin position="113"/>
        <end position="206"/>
    </location>
</feature>
<gene>
    <name evidence="3" type="ORF">CKAH01_02966</name>
</gene>
<dbReference type="InterPro" id="IPR041661">
    <property type="entry name" value="ZN622/Rei1/Reh1_Znf-C2H2"/>
</dbReference>
<evidence type="ECO:0000313" key="3">
    <source>
        <dbReference type="EMBL" id="KAK2779618.1"/>
    </source>
</evidence>
<comment type="caution">
    <text evidence="3">The sequence shown here is derived from an EMBL/GenBank/DDBJ whole genome shotgun (WGS) entry which is preliminary data.</text>
</comment>
<dbReference type="PANTHER" id="PTHR13182">
    <property type="entry name" value="ZINC FINGER PROTEIN 622"/>
    <property type="match status" value="1"/>
</dbReference>
<evidence type="ECO:0000259" key="2">
    <source>
        <dbReference type="Pfam" id="PF12756"/>
    </source>
</evidence>
<protein>
    <submittedName>
        <fullName evidence="3">Pre-60s factor</fullName>
    </submittedName>
</protein>
<sequence>MVGAITTNTTNTNTTATMEQPATSHFKLSATFCGTCDVRFDNPDTRRAHSKSQWHVTNLKRRIAELEPLSAEQHAEAVAAAPTSPTPEPSSEDSSSSASDVETDTEPDFAPEECLFCNTVSENFEENVAHMHKSHGMFIPDKDRLIVDVETLVRYLHLVVFGYRECLQCGMQRRTPAAVQQHMKGKNHCRFDIHAEDSEYRDFYDKLAVDEEEAEQEGKTRKAIADAIEEGRSIRLPSGKTLSHRSAPAPSRPRRKLGESSSGDNLLPEGADVDESKASMQLTAPGKKNSSKALTRAEKREAVFEMQLARLSANDRMALAHLPAAEQRSLLLTQQKQLQKSERAARRSYMRLQMKGNISGRLNLVDDVMGLKFMVGLWG</sequence>
<dbReference type="GO" id="GO:0030687">
    <property type="term" value="C:preribosome, large subunit precursor"/>
    <property type="evidence" value="ECO:0007669"/>
    <property type="project" value="TreeGrafter"/>
</dbReference>
<feature type="region of interest" description="Disordered" evidence="1">
    <location>
        <begin position="71"/>
        <end position="106"/>
    </location>
</feature>
<name>A0AAE0DGL2_COLKA</name>
<dbReference type="AlphaFoldDB" id="A0AAE0DGL2"/>
<dbReference type="EMBL" id="VYYT01000002">
    <property type="protein sequence ID" value="KAK2779618.1"/>
    <property type="molecule type" value="Genomic_DNA"/>
</dbReference>
<dbReference type="SUPFAM" id="SSF57667">
    <property type="entry name" value="beta-beta-alpha zinc fingers"/>
    <property type="match status" value="2"/>
</dbReference>
<dbReference type="InterPro" id="IPR036236">
    <property type="entry name" value="Znf_C2H2_sf"/>
</dbReference>
<proteinExistence type="predicted"/>
<organism evidence="3 4">
    <name type="scientific">Colletotrichum kahawae</name>
    <name type="common">Coffee berry disease fungus</name>
    <dbReference type="NCBI Taxonomy" id="34407"/>
    <lineage>
        <taxon>Eukaryota</taxon>
        <taxon>Fungi</taxon>
        <taxon>Dikarya</taxon>
        <taxon>Ascomycota</taxon>
        <taxon>Pezizomycotina</taxon>
        <taxon>Sordariomycetes</taxon>
        <taxon>Hypocreomycetidae</taxon>
        <taxon>Glomerellales</taxon>
        <taxon>Glomerellaceae</taxon>
        <taxon>Colletotrichum</taxon>
        <taxon>Colletotrichum gloeosporioides species complex</taxon>
    </lineage>
</organism>
<evidence type="ECO:0000256" key="1">
    <source>
        <dbReference type="SAM" id="MobiDB-lite"/>
    </source>
</evidence>
<dbReference type="GO" id="GO:0042273">
    <property type="term" value="P:ribosomal large subunit biogenesis"/>
    <property type="evidence" value="ECO:0007669"/>
    <property type="project" value="TreeGrafter"/>
</dbReference>
<evidence type="ECO:0000313" key="4">
    <source>
        <dbReference type="Proteomes" id="UP001281614"/>
    </source>
</evidence>